<evidence type="ECO:0000256" key="1">
    <source>
        <dbReference type="SAM" id="Phobius"/>
    </source>
</evidence>
<proteinExistence type="predicted"/>
<keyword evidence="3" id="KW-1185">Reference proteome</keyword>
<accession>A0A6A4HDV9</accession>
<keyword evidence="1" id="KW-1133">Transmembrane helix</keyword>
<dbReference type="EMBL" id="ML769523">
    <property type="protein sequence ID" value="KAE9395873.1"/>
    <property type="molecule type" value="Genomic_DNA"/>
</dbReference>
<reference evidence="2" key="1">
    <citation type="journal article" date="2019" name="Environ. Microbiol.">
        <title>Fungal ecological strategies reflected in gene transcription - a case study of two litter decomposers.</title>
        <authorList>
            <person name="Barbi F."/>
            <person name="Kohler A."/>
            <person name="Barry K."/>
            <person name="Baskaran P."/>
            <person name="Daum C."/>
            <person name="Fauchery L."/>
            <person name="Ihrmark K."/>
            <person name="Kuo A."/>
            <person name="LaButti K."/>
            <person name="Lipzen A."/>
            <person name="Morin E."/>
            <person name="Grigoriev I.V."/>
            <person name="Henrissat B."/>
            <person name="Lindahl B."/>
            <person name="Martin F."/>
        </authorList>
    </citation>
    <scope>NUCLEOTIDE SEQUENCE</scope>
    <source>
        <strain evidence="2">JB14</strain>
    </source>
</reference>
<organism evidence="2 3">
    <name type="scientific">Gymnopus androsaceus JB14</name>
    <dbReference type="NCBI Taxonomy" id="1447944"/>
    <lineage>
        <taxon>Eukaryota</taxon>
        <taxon>Fungi</taxon>
        <taxon>Dikarya</taxon>
        <taxon>Basidiomycota</taxon>
        <taxon>Agaricomycotina</taxon>
        <taxon>Agaricomycetes</taxon>
        <taxon>Agaricomycetidae</taxon>
        <taxon>Agaricales</taxon>
        <taxon>Marasmiineae</taxon>
        <taxon>Omphalotaceae</taxon>
        <taxon>Gymnopus</taxon>
    </lineage>
</organism>
<name>A0A6A4HDV9_9AGAR</name>
<protein>
    <submittedName>
        <fullName evidence="2">Uncharacterized protein</fullName>
    </submittedName>
</protein>
<keyword evidence="1" id="KW-0812">Transmembrane</keyword>
<sequence>MQATTSHSHSQSNHSICAPRIASFGPNIAPSLLSVDHIDVCLASHMLRALLTLPLFIVCAFNVLEVRNNKAVYRAVYTRYAVRRKLMLNQSEDEDSKVRDA</sequence>
<dbReference type="Proteomes" id="UP000799118">
    <property type="component" value="Unassembled WGS sequence"/>
</dbReference>
<feature type="transmembrane region" description="Helical" evidence="1">
    <location>
        <begin position="46"/>
        <end position="64"/>
    </location>
</feature>
<keyword evidence="1" id="KW-0472">Membrane</keyword>
<dbReference type="AlphaFoldDB" id="A0A6A4HDV9"/>
<evidence type="ECO:0000313" key="2">
    <source>
        <dbReference type="EMBL" id="KAE9395873.1"/>
    </source>
</evidence>
<gene>
    <name evidence="2" type="ORF">BT96DRAFT_135643</name>
</gene>
<evidence type="ECO:0000313" key="3">
    <source>
        <dbReference type="Proteomes" id="UP000799118"/>
    </source>
</evidence>